<proteinExistence type="predicted"/>
<evidence type="ECO:0000313" key="2">
    <source>
        <dbReference type="Proteomes" id="UP001203297"/>
    </source>
</evidence>
<dbReference type="EMBL" id="WTXG01000022">
    <property type="protein sequence ID" value="KAI0299691.1"/>
    <property type="molecule type" value="Genomic_DNA"/>
</dbReference>
<dbReference type="Proteomes" id="UP001203297">
    <property type="component" value="Unassembled WGS sequence"/>
</dbReference>
<dbReference type="AlphaFoldDB" id="A0AAD4M2E6"/>
<protein>
    <submittedName>
        <fullName evidence="1">Uncharacterized protein</fullName>
    </submittedName>
</protein>
<accession>A0AAD4M2E6</accession>
<name>A0AAD4M2E6_9AGAM</name>
<keyword evidence="2" id="KW-1185">Reference proteome</keyword>
<gene>
    <name evidence="1" type="ORF">B0F90DRAFT_1818082</name>
</gene>
<comment type="caution">
    <text evidence="1">The sequence shown here is derived from an EMBL/GenBank/DDBJ whole genome shotgun (WGS) entry which is preliminary data.</text>
</comment>
<organism evidence="1 2">
    <name type="scientific">Multifurca ochricompacta</name>
    <dbReference type="NCBI Taxonomy" id="376703"/>
    <lineage>
        <taxon>Eukaryota</taxon>
        <taxon>Fungi</taxon>
        <taxon>Dikarya</taxon>
        <taxon>Basidiomycota</taxon>
        <taxon>Agaricomycotina</taxon>
        <taxon>Agaricomycetes</taxon>
        <taxon>Russulales</taxon>
        <taxon>Russulaceae</taxon>
        <taxon>Multifurca</taxon>
    </lineage>
</organism>
<evidence type="ECO:0000313" key="1">
    <source>
        <dbReference type="EMBL" id="KAI0299691.1"/>
    </source>
</evidence>
<reference evidence="1" key="1">
    <citation type="journal article" date="2022" name="New Phytol.">
        <title>Evolutionary transition to the ectomycorrhizal habit in the genomes of a hyperdiverse lineage of mushroom-forming fungi.</title>
        <authorList>
            <person name="Looney B."/>
            <person name="Miyauchi S."/>
            <person name="Morin E."/>
            <person name="Drula E."/>
            <person name="Courty P.E."/>
            <person name="Kohler A."/>
            <person name="Kuo A."/>
            <person name="LaButti K."/>
            <person name="Pangilinan J."/>
            <person name="Lipzen A."/>
            <person name="Riley R."/>
            <person name="Andreopoulos W."/>
            <person name="He G."/>
            <person name="Johnson J."/>
            <person name="Nolan M."/>
            <person name="Tritt A."/>
            <person name="Barry K.W."/>
            <person name="Grigoriev I.V."/>
            <person name="Nagy L.G."/>
            <person name="Hibbett D."/>
            <person name="Henrissat B."/>
            <person name="Matheny P.B."/>
            <person name="Labbe J."/>
            <person name="Martin F.M."/>
        </authorList>
    </citation>
    <scope>NUCLEOTIDE SEQUENCE</scope>
    <source>
        <strain evidence="1">BPL690</strain>
    </source>
</reference>
<sequence>MWAGSVEDPFGANNRVEGIIKDIWCLVYPDIPLGPKEMQITLGMIDNVLNNWHSDIGKAGYKVILDLWDNDACYDFASSEEFAKLLGLLLKAFALFTSTQISRVRVQHFVQS</sequence>